<evidence type="ECO:0000313" key="1">
    <source>
        <dbReference type="EMBL" id="KAJ4449634.1"/>
    </source>
</evidence>
<protein>
    <submittedName>
        <fullName evidence="1">Uncharacterized protein</fullName>
    </submittedName>
</protein>
<dbReference type="InterPro" id="IPR036397">
    <property type="entry name" value="RNaseH_sf"/>
</dbReference>
<keyword evidence="2" id="KW-1185">Reference proteome</keyword>
<dbReference type="PANTHER" id="PTHR47326">
    <property type="entry name" value="TRANSPOSABLE ELEMENT TC3 TRANSPOSASE-LIKE PROTEIN"/>
    <property type="match status" value="1"/>
</dbReference>
<dbReference type="Gene3D" id="3.30.420.10">
    <property type="entry name" value="Ribonuclease H-like superfamily/Ribonuclease H"/>
    <property type="match status" value="1"/>
</dbReference>
<reference evidence="1 2" key="1">
    <citation type="journal article" date="2022" name="Allergy">
        <title>Genome assembly and annotation of Periplaneta americana reveal a comprehensive cockroach allergen profile.</title>
        <authorList>
            <person name="Wang L."/>
            <person name="Xiong Q."/>
            <person name="Saelim N."/>
            <person name="Wang L."/>
            <person name="Nong W."/>
            <person name="Wan A.T."/>
            <person name="Shi M."/>
            <person name="Liu X."/>
            <person name="Cao Q."/>
            <person name="Hui J.H.L."/>
            <person name="Sookrung N."/>
            <person name="Leung T.F."/>
            <person name="Tungtrongchitr A."/>
            <person name="Tsui S.K.W."/>
        </authorList>
    </citation>
    <scope>NUCLEOTIDE SEQUENCE [LARGE SCALE GENOMIC DNA]</scope>
    <source>
        <strain evidence="1">PWHHKU_190912</strain>
    </source>
</reference>
<evidence type="ECO:0000313" key="2">
    <source>
        <dbReference type="Proteomes" id="UP001148838"/>
    </source>
</evidence>
<sequence>MMPLTLDGVAAVTGRPERGSSADFFEEPAPPGDVAMVRVLMKKKFSHEIWASVWNWCTSSIVIKLESCSNSYSGEGDHRAKYKLTPYCFNDRLPLLEASSRLVCSCVLWLLLARPLLTVPQCDHYGTCRTNYPFLPAPPGRVPPCAKPGSTFCEKLDHYPTRPGWRVGIALAFYAQGCGFDPGPGRWHLSVLKCDRLMSVDLLRSPRKSIRRANSDLGILKSTDQNIVHKRLRLRAYKIQFVQNLQRNDKPRRTEYANAVLSRIDDNGFLNHVTFSDKATFHTCGKVHRHNCRVWGEENPRVVMEYERDSPKVNVRCALTCDPVIGPFFFVESTVTGTTYLDMLENYAVPQIQDEFFFRQDGAPPHYANQIRDYLNTRFPNKWIGRSGSIEWPPRSPHLTPLDFFLWEYVKSIVYRTPVQDLADFRRRIVDACASVTPVMLRNTWREIEYRLDIVRATRGAHVEIY</sequence>
<name>A0ABQ8TSG7_PERAM</name>
<accession>A0ABQ8TSG7</accession>
<dbReference type="PANTHER" id="PTHR47326:SF1">
    <property type="entry name" value="HTH PSQ-TYPE DOMAIN-CONTAINING PROTEIN"/>
    <property type="match status" value="1"/>
</dbReference>
<comment type="caution">
    <text evidence="1">The sequence shown here is derived from an EMBL/GenBank/DDBJ whole genome shotgun (WGS) entry which is preliminary data.</text>
</comment>
<gene>
    <name evidence="1" type="ORF">ANN_01038</name>
</gene>
<dbReference type="EMBL" id="JAJSOF020000003">
    <property type="protein sequence ID" value="KAJ4449634.1"/>
    <property type="molecule type" value="Genomic_DNA"/>
</dbReference>
<organism evidence="1 2">
    <name type="scientific">Periplaneta americana</name>
    <name type="common">American cockroach</name>
    <name type="synonym">Blatta americana</name>
    <dbReference type="NCBI Taxonomy" id="6978"/>
    <lineage>
        <taxon>Eukaryota</taxon>
        <taxon>Metazoa</taxon>
        <taxon>Ecdysozoa</taxon>
        <taxon>Arthropoda</taxon>
        <taxon>Hexapoda</taxon>
        <taxon>Insecta</taxon>
        <taxon>Pterygota</taxon>
        <taxon>Neoptera</taxon>
        <taxon>Polyneoptera</taxon>
        <taxon>Dictyoptera</taxon>
        <taxon>Blattodea</taxon>
        <taxon>Blattoidea</taxon>
        <taxon>Blattidae</taxon>
        <taxon>Blattinae</taxon>
        <taxon>Periplaneta</taxon>
    </lineage>
</organism>
<dbReference type="Proteomes" id="UP001148838">
    <property type="component" value="Unassembled WGS sequence"/>
</dbReference>
<proteinExistence type="predicted"/>